<dbReference type="Gene3D" id="3.30.565.10">
    <property type="entry name" value="Histidine kinase-like ATPase, C-terminal domain"/>
    <property type="match status" value="1"/>
</dbReference>
<dbReference type="Proteomes" id="UP001500622">
    <property type="component" value="Unassembled WGS sequence"/>
</dbReference>
<evidence type="ECO:0000313" key="1">
    <source>
        <dbReference type="EMBL" id="GAA4415049.1"/>
    </source>
</evidence>
<comment type="caution">
    <text evidence="1">The sequence shown here is derived from an EMBL/GenBank/DDBJ whole genome shotgun (WGS) entry which is preliminary data.</text>
</comment>
<accession>A0ABP8KTQ2</accession>
<dbReference type="NCBIfam" id="NF047352">
    <property type="entry name" value="P_loop_sacsin"/>
    <property type="match status" value="1"/>
</dbReference>
<keyword evidence="2" id="KW-1185">Reference proteome</keyword>
<evidence type="ECO:0008006" key="3">
    <source>
        <dbReference type="Google" id="ProtNLM"/>
    </source>
</evidence>
<dbReference type="EMBL" id="BAABGN010000001">
    <property type="protein sequence ID" value="GAA4415049.1"/>
    <property type="molecule type" value="Genomic_DNA"/>
</dbReference>
<organism evidence="1 2">
    <name type="scientific">Georgenia halophila</name>
    <dbReference type="NCBI Taxonomy" id="620889"/>
    <lineage>
        <taxon>Bacteria</taxon>
        <taxon>Bacillati</taxon>
        <taxon>Actinomycetota</taxon>
        <taxon>Actinomycetes</taxon>
        <taxon>Micrococcales</taxon>
        <taxon>Bogoriellaceae</taxon>
        <taxon>Georgenia</taxon>
    </lineage>
</organism>
<evidence type="ECO:0000313" key="2">
    <source>
        <dbReference type="Proteomes" id="UP001500622"/>
    </source>
</evidence>
<gene>
    <name evidence="1" type="ORF">GCM10023169_00990</name>
</gene>
<name>A0ABP8KTQ2_9MICO</name>
<protein>
    <recommendedName>
        <fullName evidence="3">ATP-binding protein</fullName>
    </recommendedName>
</protein>
<proteinExistence type="predicted"/>
<reference evidence="2" key="1">
    <citation type="journal article" date="2019" name="Int. J. Syst. Evol. Microbiol.">
        <title>The Global Catalogue of Microorganisms (GCM) 10K type strain sequencing project: providing services to taxonomists for standard genome sequencing and annotation.</title>
        <authorList>
            <consortium name="The Broad Institute Genomics Platform"/>
            <consortium name="The Broad Institute Genome Sequencing Center for Infectious Disease"/>
            <person name="Wu L."/>
            <person name="Ma J."/>
        </authorList>
    </citation>
    <scope>NUCLEOTIDE SEQUENCE [LARGE SCALE GENOMIC DNA]</scope>
    <source>
        <strain evidence="2">JCM 17810</strain>
    </source>
</reference>
<sequence>MSGPVEPVEHDPFGTAALREATLATWRRDPSRLRQDANLEEDHARGSYRDRVVVELAQNAADAGNAAGPSAGPGQLLLCLTTTPEGGELLAANTGAPLTADGVAALASLRASAKHTQDTVGRFGVGFSAVRSVSDEIRVATRTPGGAAGIAFSLARTRAALDDAARDLPALADEAVRRHGDLPALRLPFPDERPDVPDGFTTAVRLTLRGTAERDAIHDALAAADDVLLLALPALGAVRIEVDDAPSRTISDVTARWRSVRADGTLTAELLADRPVEDRERTGWSLTWALPFGQPALAGAPPPEQRLVHAPTPTDDPSTLPALLIATFPLDPTRRRVATGPVTDYLVARAGDAYADLAARLTTGRAGSAGAGDPLALVPTALPAGALDGALHAAALAALQRTELLTEVGTGELIPARAAQAITGPVGQDEQVLAALAPMVGGLVHIPTGRTAQARTLGVALRELADIVQTLPTTGDADTWRALYATLAPHAAAHREALAGLPVPLHDGDTFAHGPRGLRLPTPEFGVLPVHLPGLRIVHPRAAHPALVTLGALEADAVTLLEQPAVQAAVEGEVASDAVTPAGAEAAESGPAGVSSIVAGVLDLVRQAVEVRGEDVVLPDWLADLPLPAANGESARAADLAAPGSWAAEVLDALDPVHPALVEHWGESALRAAGVRADLVTTVVRDVVAEPAAADDVALEGWEDYLAHLADLLGSGAWVGDVAVVADLDAVTDGTAGVWPRLLTRIAQDPGAREALLTKARATSGGAGAVTTAPSYTAWWLREELGAPFAHPRATGRVPFVPAAPDGTETLDDAVLAAVGAVGDLADLDPAEWDGYLDHWPDDGALAMADALALWRGLARAAATGARLTPPDSVPALADGAAGMAPADDVVVGTPMWAQVRAVLPAPQHLVEAVADLLDLDVAEDCEPQVTGERLTPTPPGALVIVPAAPGEWVECDEVTVAGRPVEWWVSARTAWATTTTGLARALAHAAGDWSLRHRLEDVLTDPQSVDDVLAESAGDDA</sequence>
<dbReference type="InterPro" id="IPR036890">
    <property type="entry name" value="HATPase_C_sf"/>
</dbReference>
<dbReference type="RefSeq" id="WP_345214526.1">
    <property type="nucleotide sequence ID" value="NZ_BAABGN010000001.1"/>
</dbReference>
<dbReference type="SUPFAM" id="SSF55874">
    <property type="entry name" value="ATPase domain of HSP90 chaperone/DNA topoisomerase II/histidine kinase"/>
    <property type="match status" value="1"/>
</dbReference>